<feature type="compositionally biased region" description="Polar residues" evidence="2">
    <location>
        <begin position="192"/>
        <end position="203"/>
    </location>
</feature>
<feature type="compositionally biased region" description="Basic and acidic residues" evidence="2">
    <location>
        <begin position="178"/>
        <end position="191"/>
    </location>
</feature>
<evidence type="ECO:0000313" key="4">
    <source>
        <dbReference type="Proteomes" id="UP001218188"/>
    </source>
</evidence>
<proteinExistence type="predicted"/>
<name>A0AAD6SNE5_9AGAR</name>
<reference evidence="3" key="1">
    <citation type="submission" date="2023-03" db="EMBL/GenBank/DDBJ databases">
        <title>Massive genome expansion in bonnet fungi (Mycena s.s.) driven by repeated elements and novel gene families across ecological guilds.</title>
        <authorList>
            <consortium name="Lawrence Berkeley National Laboratory"/>
            <person name="Harder C.B."/>
            <person name="Miyauchi S."/>
            <person name="Viragh M."/>
            <person name="Kuo A."/>
            <person name="Thoen E."/>
            <person name="Andreopoulos B."/>
            <person name="Lu D."/>
            <person name="Skrede I."/>
            <person name="Drula E."/>
            <person name="Henrissat B."/>
            <person name="Morin E."/>
            <person name="Kohler A."/>
            <person name="Barry K."/>
            <person name="LaButti K."/>
            <person name="Morin E."/>
            <person name="Salamov A."/>
            <person name="Lipzen A."/>
            <person name="Mereny Z."/>
            <person name="Hegedus B."/>
            <person name="Baldrian P."/>
            <person name="Stursova M."/>
            <person name="Weitz H."/>
            <person name="Taylor A."/>
            <person name="Grigoriev I.V."/>
            <person name="Nagy L.G."/>
            <person name="Martin F."/>
            <person name="Kauserud H."/>
        </authorList>
    </citation>
    <scope>NUCLEOTIDE SEQUENCE</scope>
    <source>
        <strain evidence="3">CBHHK200</strain>
    </source>
</reference>
<evidence type="ECO:0000313" key="3">
    <source>
        <dbReference type="EMBL" id="KAJ7030407.1"/>
    </source>
</evidence>
<feature type="region of interest" description="Disordered" evidence="2">
    <location>
        <begin position="178"/>
        <end position="203"/>
    </location>
</feature>
<sequence>MTPQHVAEQNASNAWRCDRLDFNPRLIQESSIQPVSCEPVKLGDIAIVLPHRLFGAVMALPISLQVMIRGLYDTTVEFFALRNPTPPPGGQSSGTSHSNLRTLTPVPDPIGKLTRDCTSLREQLDASVDSDSPHMRRGLENITNQLARSQAEVARLEERCRMLEKALRGTREMLEARESELDRVRKSRSEGSQDSLPRTADSTSMLLEEEQAQLRGTEVFMSRIDSMSGAQVVQVVHDLNSEIIQFAASAIELCTIDSNSPTSSQAMQDTSARLGSKLVGLLSARERNSQDPTLVGLALQAGISTAIARSMSTFALGLPSKSDIILSHLYSHIFGSEPQPTSSRWRALTHKYVHALYPGLTEYSAEELRETICRWTSDILVAAGATQEGTSRAWIRENFGDQIGRMVKAVARMAQICKEEIMSTNFDIVCPEPGQFFDERIMTDAFGEYGVSHGAILATTELGLRRMTRRGFPDARTVEQQLLLHLNEFREEQARV</sequence>
<evidence type="ECO:0000256" key="2">
    <source>
        <dbReference type="SAM" id="MobiDB-lite"/>
    </source>
</evidence>
<dbReference type="EMBL" id="JARJCM010000091">
    <property type="protein sequence ID" value="KAJ7030407.1"/>
    <property type="molecule type" value="Genomic_DNA"/>
</dbReference>
<accession>A0AAD6SNE5</accession>
<feature type="coiled-coil region" evidence="1">
    <location>
        <begin position="139"/>
        <end position="173"/>
    </location>
</feature>
<dbReference type="Proteomes" id="UP001218188">
    <property type="component" value="Unassembled WGS sequence"/>
</dbReference>
<protein>
    <submittedName>
        <fullName evidence="3">Uncharacterized protein</fullName>
    </submittedName>
</protein>
<dbReference type="AlphaFoldDB" id="A0AAD6SNE5"/>
<keyword evidence="1" id="KW-0175">Coiled coil</keyword>
<organism evidence="3 4">
    <name type="scientific">Mycena alexandri</name>
    <dbReference type="NCBI Taxonomy" id="1745969"/>
    <lineage>
        <taxon>Eukaryota</taxon>
        <taxon>Fungi</taxon>
        <taxon>Dikarya</taxon>
        <taxon>Basidiomycota</taxon>
        <taxon>Agaricomycotina</taxon>
        <taxon>Agaricomycetes</taxon>
        <taxon>Agaricomycetidae</taxon>
        <taxon>Agaricales</taxon>
        <taxon>Marasmiineae</taxon>
        <taxon>Mycenaceae</taxon>
        <taxon>Mycena</taxon>
    </lineage>
</organism>
<feature type="region of interest" description="Disordered" evidence="2">
    <location>
        <begin position="83"/>
        <end position="108"/>
    </location>
</feature>
<keyword evidence="4" id="KW-1185">Reference proteome</keyword>
<evidence type="ECO:0000256" key="1">
    <source>
        <dbReference type="SAM" id="Coils"/>
    </source>
</evidence>
<comment type="caution">
    <text evidence="3">The sequence shown here is derived from an EMBL/GenBank/DDBJ whole genome shotgun (WGS) entry which is preliminary data.</text>
</comment>
<gene>
    <name evidence="3" type="ORF">C8F04DRAFT_732612</name>
</gene>